<dbReference type="GO" id="GO:0006397">
    <property type="term" value="P:mRNA processing"/>
    <property type="evidence" value="ECO:0007669"/>
    <property type="project" value="UniProtKB-KW"/>
</dbReference>
<dbReference type="PANTHER" id="PTHR11805:SF1">
    <property type="entry name" value="CYSTEINE-RICH PDZ-BINDING PROTEIN"/>
    <property type="match status" value="1"/>
</dbReference>
<evidence type="ECO:0000256" key="3">
    <source>
        <dbReference type="ARBA" id="ARBA00018615"/>
    </source>
</evidence>
<feature type="region of interest" description="Disordered" evidence="9">
    <location>
        <begin position="1"/>
        <end position="57"/>
    </location>
</feature>
<reference evidence="10 11" key="1">
    <citation type="submission" date="2017-12" db="EMBL/GenBank/DDBJ databases">
        <title>Comparative genomics of Botrytis spp.</title>
        <authorList>
            <person name="Valero-Jimenez C.A."/>
            <person name="Tapia P."/>
            <person name="Veloso J."/>
            <person name="Silva-Moreno E."/>
            <person name="Staats M."/>
            <person name="Valdes J.H."/>
            <person name="Van Kan J.A.L."/>
        </authorList>
    </citation>
    <scope>NUCLEOTIDE SEQUENCE [LARGE SCALE GENOMIC DNA]</scope>
    <source>
        <strain evidence="10 11">Bh0001</strain>
    </source>
</reference>
<dbReference type="AlphaFoldDB" id="A0A4Z1GN88"/>
<organism evidence="10 11">
    <name type="scientific">Botrytis hyacinthi</name>
    <dbReference type="NCBI Taxonomy" id="278943"/>
    <lineage>
        <taxon>Eukaryota</taxon>
        <taxon>Fungi</taxon>
        <taxon>Dikarya</taxon>
        <taxon>Ascomycota</taxon>
        <taxon>Pezizomycotina</taxon>
        <taxon>Leotiomycetes</taxon>
        <taxon>Helotiales</taxon>
        <taxon>Sclerotiniaceae</taxon>
        <taxon>Botrytis</taxon>
    </lineage>
</organism>
<keyword evidence="5" id="KW-0507">mRNA processing</keyword>
<dbReference type="Pfam" id="PF10235">
    <property type="entry name" value="Cript"/>
    <property type="match status" value="1"/>
</dbReference>
<comment type="subcellular location">
    <subcellularLocation>
        <location evidence="1">Cytoplasm</location>
    </subcellularLocation>
</comment>
<keyword evidence="11" id="KW-1185">Reference proteome</keyword>
<dbReference type="EMBL" id="PQXK01000080">
    <property type="protein sequence ID" value="TGO38185.1"/>
    <property type="molecule type" value="Genomic_DNA"/>
</dbReference>
<sequence>MVCAKCQKKSSTTSLATPEVKKKNDMYLGSPAGSSSSSSSSKAGTKTSATLGNNGIGKSKLLSKAARNPYATYSTTCTGKECSTKVDQGRKYCLKCSYKANACAMCGKSNAKTSSAPVVAGQKFNLK</sequence>
<comment type="similarity">
    <text evidence="2">Belongs to the CRIPT family.</text>
</comment>
<comment type="caution">
    <text evidence="10">The sequence shown here is derived from an EMBL/GenBank/DDBJ whole genome shotgun (WGS) entry which is preliminary data.</text>
</comment>
<evidence type="ECO:0000313" key="11">
    <source>
        <dbReference type="Proteomes" id="UP000297814"/>
    </source>
</evidence>
<dbReference type="PANTHER" id="PTHR11805">
    <property type="entry name" value="CYSTEINE-RICH PDZ-BINDING PROTEIN"/>
    <property type="match status" value="1"/>
</dbReference>
<proteinExistence type="inferred from homology"/>
<evidence type="ECO:0000256" key="1">
    <source>
        <dbReference type="ARBA" id="ARBA00004496"/>
    </source>
</evidence>
<evidence type="ECO:0000256" key="6">
    <source>
        <dbReference type="ARBA" id="ARBA00022728"/>
    </source>
</evidence>
<evidence type="ECO:0000256" key="2">
    <source>
        <dbReference type="ARBA" id="ARBA00009021"/>
    </source>
</evidence>
<feature type="compositionally biased region" description="Low complexity" evidence="9">
    <location>
        <begin position="29"/>
        <end position="50"/>
    </location>
</feature>
<dbReference type="GO" id="GO:0008017">
    <property type="term" value="F:microtubule binding"/>
    <property type="evidence" value="ECO:0007669"/>
    <property type="project" value="TreeGrafter"/>
</dbReference>
<accession>A0A4Z1GN88</accession>
<dbReference type="GO" id="GO:0031122">
    <property type="term" value="P:cytoplasmic microtubule organization"/>
    <property type="evidence" value="ECO:0007669"/>
    <property type="project" value="TreeGrafter"/>
</dbReference>
<evidence type="ECO:0000313" key="10">
    <source>
        <dbReference type="EMBL" id="TGO38185.1"/>
    </source>
</evidence>
<evidence type="ECO:0000256" key="7">
    <source>
        <dbReference type="ARBA" id="ARBA00023187"/>
    </source>
</evidence>
<gene>
    <name evidence="10" type="ORF">BHYA_0080g00330</name>
</gene>
<keyword evidence="7" id="KW-0508">mRNA splicing</keyword>
<protein>
    <recommendedName>
        <fullName evidence="3">Cysteine-rich PDZ-binding protein</fullName>
    </recommendedName>
    <alternativeName>
        <fullName evidence="8">Cysteine-rich interactor of PDZ three</fullName>
    </alternativeName>
</protein>
<dbReference type="GO" id="GO:0008380">
    <property type="term" value="P:RNA splicing"/>
    <property type="evidence" value="ECO:0007669"/>
    <property type="project" value="UniProtKB-KW"/>
</dbReference>
<dbReference type="GO" id="GO:0005681">
    <property type="term" value="C:spliceosomal complex"/>
    <property type="evidence" value="ECO:0007669"/>
    <property type="project" value="UniProtKB-KW"/>
</dbReference>
<evidence type="ECO:0000256" key="8">
    <source>
        <dbReference type="ARBA" id="ARBA00032518"/>
    </source>
</evidence>
<evidence type="ECO:0000256" key="4">
    <source>
        <dbReference type="ARBA" id="ARBA00022490"/>
    </source>
</evidence>
<dbReference type="InterPro" id="IPR019367">
    <property type="entry name" value="PDZ-binding_CRIPT"/>
</dbReference>
<keyword evidence="4" id="KW-0963">Cytoplasm</keyword>
<evidence type="ECO:0000256" key="5">
    <source>
        <dbReference type="ARBA" id="ARBA00022664"/>
    </source>
</evidence>
<keyword evidence="6" id="KW-0747">Spliceosome</keyword>
<dbReference type="GO" id="GO:0005737">
    <property type="term" value="C:cytoplasm"/>
    <property type="evidence" value="ECO:0007669"/>
    <property type="project" value="UniProtKB-SubCell"/>
</dbReference>
<name>A0A4Z1GN88_9HELO</name>
<dbReference type="Proteomes" id="UP000297814">
    <property type="component" value="Unassembled WGS sequence"/>
</dbReference>
<evidence type="ECO:0000256" key="9">
    <source>
        <dbReference type="SAM" id="MobiDB-lite"/>
    </source>
</evidence>